<evidence type="ECO:0000256" key="1">
    <source>
        <dbReference type="ARBA" id="ARBA00005409"/>
    </source>
</evidence>
<dbReference type="Proteomes" id="UP000236319">
    <property type="component" value="Unassembled WGS sequence"/>
</dbReference>
<comment type="similarity">
    <text evidence="1">In the N-terminal section; belongs to the glycosyltransferase 20 family.</text>
</comment>
<organism evidence="5 6">
    <name type="scientific">Babesia ovata</name>
    <dbReference type="NCBI Taxonomy" id="189622"/>
    <lineage>
        <taxon>Eukaryota</taxon>
        <taxon>Sar</taxon>
        <taxon>Alveolata</taxon>
        <taxon>Apicomplexa</taxon>
        <taxon>Aconoidasida</taxon>
        <taxon>Piroplasmida</taxon>
        <taxon>Babesiidae</taxon>
        <taxon>Babesia</taxon>
    </lineage>
</organism>
<dbReference type="NCBIfam" id="TIGR00685">
    <property type="entry name" value="T6PP"/>
    <property type="match status" value="1"/>
</dbReference>
<dbReference type="VEuPathDB" id="PiroplasmaDB:BOVATA_014320"/>
<protein>
    <submittedName>
        <fullName evidence="5">Trehalose-6-phosphate synthase</fullName>
    </submittedName>
</protein>
<feature type="domain" description="CBM20" evidence="4">
    <location>
        <begin position="1"/>
        <end position="110"/>
    </location>
</feature>
<dbReference type="Gene3D" id="3.40.50.1000">
    <property type="entry name" value="HAD superfamily/HAD-like"/>
    <property type="match status" value="1"/>
</dbReference>
<evidence type="ECO:0000313" key="5">
    <source>
        <dbReference type="EMBL" id="GBE59939.1"/>
    </source>
</evidence>
<dbReference type="InterPro" id="IPR023214">
    <property type="entry name" value="HAD_sf"/>
</dbReference>
<dbReference type="Pfam" id="PF00686">
    <property type="entry name" value="CBM_20"/>
    <property type="match status" value="1"/>
</dbReference>
<keyword evidence="6" id="KW-1185">Reference proteome</keyword>
<name>A0A2H6KAF9_9APIC</name>
<dbReference type="SUPFAM" id="SSF49452">
    <property type="entry name" value="Starch-binding domain-like"/>
    <property type="match status" value="1"/>
</dbReference>
<dbReference type="PANTHER" id="PTHR10788:SF94">
    <property type="entry name" value="ALPHA,ALPHA-TREHALOSE-PHOSPHATE SYNTHASE [UDP-FORMING] 5"/>
    <property type="match status" value="1"/>
</dbReference>
<comment type="caution">
    <text evidence="5">The sequence shown here is derived from an EMBL/GenBank/DDBJ whole genome shotgun (WGS) entry which is preliminary data.</text>
</comment>
<reference evidence="5 6" key="1">
    <citation type="journal article" date="2017" name="BMC Genomics">
        <title>Whole-genome assembly of Babesia ovata and comparative genomics between closely related pathogens.</title>
        <authorList>
            <person name="Yamagishi J."/>
            <person name="Asada M."/>
            <person name="Hakimi H."/>
            <person name="Tanaka T.Q."/>
            <person name="Sugimoto C."/>
            <person name="Kawazu S."/>
        </authorList>
    </citation>
    <scope>NUCLEOTIDE SEQUENCE [LARGE SCALE GENOMIC DNA]</scope>
    <source>
        <strain evidence="5 6">Miyake</strain>
    </source>
</reference>
<dbReference type="InterPro" id="IPR013783">
    <property type="entry name" value="Ig-like_fold"/>
</dbReference>
<dbReference type="InterPro" id="IPR003337">
    <property type="entry name" value="Trehalose_PPase"/>
</dbReference>
<gene>
    <name evidence="5" type="ORF">BOVATA_014320</name>
</gene>
<dbReference type="GO" id="GO:2001070">
    <property type="term" value="F:starch binding"/>
    <property type="evidence" value="ECO:0007669"/>
    <property type="project" value="InterPro"/>
</dbReference>
<feature type="region of interest" description="Disordered" evidence="3">
    <location>
        <begin position="208"/>
        <end position="235"/>
    </location>
</feature>
<dbReference type="InterPro" id="IPR013784">
    <property type="entry name" value="Carb-bd-like_fold"/>
</dbReference>
<dbReference type="CDD" id="cd03788">
    <property type="entry name" value="GT20_TPS"/>
    <property type="match status" value="1"/>
</dbReference>
<dbReference type="Pfam" id="PF00982">
    <property type="entry name" value="Glyco_transf_20"/>
    <property type="match status" value="1"/>
</dbReference>
<evidence type="ECO:0000256" key="3">
    <source>
        <dbReference type="SAM" id="MobiDB-lite"/>
    </source>
</evidence>
<dbReference type="GeneID" id="39873709"/>
<sequence length="968" mass="110553">MVLFTTVHFRCRAVLEFGQRLAVVGDHSALGAWEPAECHELRQSATVDDVWISHSPAHLPLNERREYRYAVLDDLGEFVRWHDETVRVLEPTGNEMLVEDDDGYYRDECSKMSNSGDEYGGPQAAENNIDSKSSLQMIQALRGLDVDPNLTVYFVTSRLPIQIKRGTDGSFSIRQSNTPLTTTLWKTRNRCRNKMRFIGACLITPETDGDDVDGAESPPASKSGDTKKEDSGDSFTDAEKEEIRILLLEHDCIPVFVPSAELNASLRFCKEHLWNLFYNIGLWDVNEQREFRWDLWTSYVSVNRQYASVAAINASESDFFWVHDYKLLMVPHFITRRIKRANIGIFMHAMFPPCSLFICLAVREIILRSMLCADLIGFQFYDYARHFLTCCKRLLGLDHTSKPGGMLDIEYNGREVMILLSHSHIQPDLLATMLEENNGVPALVESFRKQWPDRFVFGSLDRDIRLSGLFLKLKAFRKFLEQTSSARNKVLLVQYVSAKDTLWECRRDVAERLQSIVDSINEDYGGVHVVLEFNVSIERKYALFVSADCFLDTSIRGGINMRALEYIYCRKGKPACAILSEFVGFSKMLLSAIRVNPWHIESVVEAMRTAMSSKSEERVEVCRRDFEYIVSSDTVSWADHFVRELFFARKRQDMLHLTWGFGKTLKTYSLANSFQRLNTDFVLNCYHAARRRLIFLDCEGTLSPSLWDTPPRSPQDCEQSIRMRIAPLECNVKSIETLADDPLNVVVVISGRSRECMEKLWFPDQPKLGLCSGYGLYYKVPTITGNEWCCMLDTVDEGWKEPVIQIMEQYAHRTPGSYIEVMDSVVVFQYHNSDPEFGATQSGELYTVLKGTMATYPVEVQLCKWNVMVRLKGVCKGTALLNVAKRYSALHGELDFVLCIGDHRSDEDTFKALDTMTLWSKKGDGATSSEDRSRSYISVTVGMKPSKAKYYLNDHTEVSELLGALTKH</sequence>
<dbReference type="AlphaFoldDB" id="A0A2H6KAF9"/>
<evidence type="ECO:0000256" key="2">
    <source>
        <dbReference type="ARBA" id="ARBA00006330"/>
    </source>
</evidence>
<dbReference type="SUPFAM" id="SSF53756">
    <property type="entry name" value="UDP-Glycosyltransferase/glycogen phosphorylase"/>
    <property type="match status" value="1"/>
</dbReference>
<accession>A0A2H6KAF9</accession>
<dbReference type="OrthoDB" id="755951at2759"/>
<dbReference type="Gene3D" id="2.60.40.10">
    <property type="entry name" value="Immunoglobulins"/>
    <property type="match status" value="1"/>
</dbReference>
<dbReference type="InterPro" id="IPR036412">
    <property type="entry name" value="HAD-like_sf"/>
</dbReference>
<proteinExistence type="inferred from homology"/>
<dbReference type="RefSeq" id="XP_028866182.1">
    <property type="nucleotide sequence ID" value="XM_029010349.1"/>
</dbReference>
<evidence type="ECO:0000313" key="6">
    <source>
        <dbReference type="Proteomes" id="UP000236319"/>
    </source>
</evidence>
<dbReference type="EMBL" id="BDSA01000001">
    <property type="protein sequence ID" value="GBE59939.1"/>
    <property type="molecule type" value="Genomic_DNA"/>
</dbReference>
<dbReference type="GO" id="GO:0005992">
    <property type="term" value="P:trehalose biosynthetic process"/>
    <property type="evidence" value="ECO:0007669"/>
    <property type="project" value="InterPro"/>
</dbReference>
<dbReference type="InterPro" id="IPR001830">
    <property type="entry name" value="Glyco_trans_20"/>
</dbReference>
<feature type="compositionally biased region" description="Basic and acidic residues" evidence="3">
    <location>
        <begin position="224"/>
        <end position="235"/>
    </location>
</feature>
<comment type="similarity">
    <text evidence="2">In the C-terminal section; belongs to the trehalose phosphatase family.</text>
</comment>
<dbReference type="PROSITE" id="PS51166">
    <property type="entry name" value="CBM20"/>
    <property type="match status" value="1"/>
</dbReference>
<dbReference type="Pfam" id="PF02358">
    <property type="entry name" value="Trehalose_PPase"/>
    <property type="match status" value="1"/>
</dbReference>
<dbReference type="Gene3D" id="3.40.50.2000">
    <property type="entry name" value="Glycogen Phosphorylase B"/>
    <property type="match status" value="2"/>
</dbReference>
<dbReference type="Gene3D" id="3.30.70.1020">
    <property type="entry name" value="Trehalose-6-phosphate phosphatase related protein, domain 2"/>
    <property type="match status" value="1"/>
</dbReference>
<dbReference type="CDD" id="cd05467">
    <property type="entry name" value="CBM20"/>
    <property type="match status" value="1"/>
</dbReference>
<dbReference type="InterPro" id="IPR002044">
    <property type="entry name" value="CBM20"/>
</dbReference>
<dbReference type="SUPFAM" id="SSF56784">
    <property type="entry name" value="HAD-like"/>
    <property type="match status" value="1"/>
</dbReference>
<dbReference type="GO" id="GO:0004805">
    <property type="term" value="F:trehalose-phosphatase activity"/>
    <property type="evidence" value="ECO:0007669"/>
    <property type="project" value="TreeGrafter"/>
</dbReference>
<evidence type="ECO:0000259" key="4">
    <source>
        <dbReference type="PROSITE" id="PS51166"/>
    </source>
</evidence>
<dbReference type="PANTHER" id="PTHR10788">
    <property type="entry name" value="TREHALOSE-6-PHOSPHATE SYNTHASE"/>
    <property type="match status" value="1"/>
</dbReference>
<dbReference type="SMART" id="SM01065">
    <property type="entry name" value="CBM_2"/>
    <property type="match status" value="1"/>
</dbReference>
<dbReference type="FunFam" id="3.40.50.1000:FF:000052">
    <property type="entry name" value="Alpha,alpha-trehalose-phosphate synthase [UDP-forming] 6"/>
    <property type="match status" value="1"/>
</dbReference>
<dbReference type="GO" id="GO:0005829">
    <property type="term" value="C:cytosol"/>
    <property type="evidence" value="ECO:0007669"/>
    <property type="project" value="TreeGrafter"/>
</dbReference>